<name>A0A080WMI9_TRIRC</name>
<dbReference type="InParanoid" id="A0A080WMI9"/>
<protein>
    <submittedName>
        <fullName evidence="1">Uncharacterized protein</fullName>
    </submittedName>
</protein>
<dbReference type="AlphaFoldDB" id="A0A080WMI9"/>
<reference evidence="2" key="1">
    <citation type="journal article" date="2012" name="MBio">
        <title>Comparative genome analysis of Trichophyton rubrum and related dermatophytes reveals candidate genes involved in infection.</title>
        <authorList>
            <person name="Martinez D.A."/>
            <person name="Oliver B.G."/>
            <person name="Graeser Y."/>
            <person name="Goldberg J.M."/>
            <person name="Li W."/>
            <person name="Martinez-Rossi N.M."/>
            <person name="Monod M."/>
            <person name="Shelest E."/>
            <person name="Barton R.C."/>
            <person name="Birch E."/>
            <person name="Brakhage A.A."/>
            <person name="Chen Z."/>
            <person name="Gurr S.J."/>
            <person name="Heiman D."/>
            <person name="Heitman J."/>
            <person name="Kosti I."/>
            <person name="Rossi A."/>
            <person name="Saif S."/>
            <person name="Samalova M."/>
            <person name="Saunders C.W."/>
            <person name="Shea T."/>
            <person name="Summerbell R.C."/>
            <person name="Xu J."/>
            <person name="Young S."/>
            <person name="Zeng Q."/>
            <person name="Birren B.W."/>
            <person name="Cuomo C.A."/>
            <person name="White T.C."/>
        </authorList>
    </citation>
    <scope>NUCLEOTIDE SEQUENCE [LARGE SCALE GENOMIC DNA]</scope>
    <source>
        <strain evidence="2">ATCC MYA-4607 / CBS 118892</strain>
    </source>
</reference>
<sequence length="110" mass="11775">MPAELPDAFAVLFESKRLVNKPEVDAPLAELDEAVAEEVLLAFVLLAMLGLPWFTDMLKAAIAALIAEKSSSSSLGSGRGIAGCSERGIPSIFSRKLIRSSLVTEVLFLR</sequence>
<evidence type="ECO:0000313" key="1">
    <source>
        <dbReference type="EMBL" id="KFL61395.1"/>
    </source>
</evidence>
<proteinExistence type="predicted"/>
<organism evidence="1 2">
    <name type="scientific">Trichophyton rubrum (strain ATCC MYA-4607 / CBS 118892)</name>
    <name type="common">Athlete's foot fungus</name>
    <dbReference type="NCBI Taxonomy" id="559305"/>
    <lineage>
        <taxon>Eukaryota</taxon>
        <taxon>Fungi</taxon>
        <taxon>Dikarya</taxon>
        <taxon>Ascomycota</taxon>
        <taxon>Pezizomycotina</taxon>
        <taxon>Eurotiomycetes</taxon>
        <taxon>Eurotiomycetidae</taxon>
        <taxon>Onygenales</taxon>
        <taxon>Arthrodermataceae</taxon>
        <taxon>Trichophyton</taxon>
    </lineage>
</organism>
<evidence type="ECO:0000313" key="2">
    <source>
        <dbReference type="Proteomes" id="UP000008864"/>
    </source>
</evidence>
<gene>
    <name evidence="1" type="ORF">TERG_12076</name>
</gene>
<accession>A0A080WMI9</accession>
<dbReference type="HOGENOM" id="CLU_2172873_0_0_1"/>
<dbReference type="RefSeq" id="XP_047606112.1">
    <property type="nucleotide sequence ID" value="XM_047751089.1"/>
</dbReference>
<dbReference type="GeneID" id="71777369"/>
<dbReference type="EMBL" id="GG700651">
    <property type="protein sequence ID" value="KFL61395.1"/>
    <property type="molecule type" value="Genomic_DNA"/>
</dbReference>
<dbReference type="Proteomes" id="UP000008864">
    <property type="component" value="Unassembled WGS sequence"/>
</dbReference>
<keyword evidence="2" id="KW-1185">Reference proteome</keyword>
<dbReference type="VEuPathDB" id="FungiDB:TERG_12076"/>